<dbReference type="GO" id="GO:0006913">
    <property type="term" value="P:nucleocytoplasmic transport"/>
    <property type="evidence" value="ECO:0007669"/>
    <property type="project" value="TreeGrafter"/>
</dbReference>
<dbReference type="SUPFAM" id="SSF52047">
    <property type="entry name" value="RNI-like"/>
    <property type="match status" value="1"/>
</dbReference>
<dbReference type="OrthoDB" id="184583at2759"/>
<keyword evidence="3" id="KW-0677">Repeat</keyword>
<keyword evidence="6" id="KW-1185">Reference proteome</keyword>
<dbReference type="PANTHER" id="PTHR24113:SF12">
    <property type="entry name" value="RAN GTPASE-ACTIVATING PROTEIN 1"/>
    <property type="match status" value="1"/>
</dbReference>
<dbReference type="Gene3D" id="3.80.10.10">
    <property type="entry name" value="Ribonuclease Inhibitor"/>
    <property type="match status" value="1"/>
</dbReference>
<evidence type="ECO:0000256" key="2">
    <source>
        <dbReference type="ARBA" id="ARBA00022614"/>
    </source>
</evidence>
<dbReference type="InterPro" id="IPR001611">
    <property type="entry name" value="Leu-rich_rpt"/>
</dbReference>
<reference evidence="5" key="1">
    <citation type="submission" date="2020-09" db="EMBL/GenBank/DDBJ databases">
        <authorList>
            <person name="Kikuchi T."/>
        </authorList>
    </citation>
    <scope>NUCLEOTIDE SEQUENCE</scope>
    <source>
        <strain evidence="5">SH1</strain>
    </source>
</reference>
<dbReference type="GO" id="GO:0005096">
    <property type="term" value="F:GTPase activator activity"/>
    <property type="evidence" value="ECO:0007669"/>
    <property type="project" value="UniProtKB-KW"/>
</dbReference>
<protein>
    <recommendedName>
        <fullName evidence="7">RNI-like protein</fullName>
    </recommendedName>
</protein>
<comment type="caution">
    <text evidence="5">The sequence shown here is derived from an EMBL/GenBank/DDBJ whole genome shotgun (WGS) entry which is preliminary data.</text>
</comment>
<dbReference type="GO" id="GO:0005829">
    <property type="term" value="C:cytosol"/>
    <property type="evidence" value="ECO:0007669"/>
    <property type="project" value="TreeGrafter"/>
</dbReference>
<dbReference type="Proteomes" id="UP000614601">
    <property type="component" value="Unassembled WGS sequence"/>
</dbReference>
<organism evidence="5 6">
    <name type="scientific">Bursaphelenchus okinawaensis</name>
    <dbReference type="NCBI Taxonomy" id="465554"/>
    <lineage>
        <taxon>Eukaryota</taxon>
        <taxon>Metazoa</taxon>
        <taxon>Ecdysozoa</taxon>
        <taxon>Nematoda</taxon>
        <taxon>Chromadorea</taxon>
        <taxon>Rhabditida</taxon>
        <taxon>Tylenchina</taxon>
        <taxon>Tylenchomorpha</taxon>
        <taxon>Aphelenchoidea</taxon>
        <taxon>Aphelenchoididae</taxon>
        <taxon>Bursaphelenchus</taxon>
    </lineage>
</organism>
<dbReference type="SMART" id="SM00368">
    <property type="entry name" value="LRR_RI"/>
    <property type="match status" value="5"/>
</dbReference>
<dbReference type="GO" id="GO:0031267">
    <property type="term" value="F:small GTPase binding"/>
    <property type="evidence" value="ECO:0007669"/>
    <property type="project" value="TreeGrafter"/>
</dbReference>
<keyword evidence="1" id="KW-0343">GTPase activation</keyword>
<dbReference type="PANTHER" id="PTHR24113">
    <property type="entry name" value="RAN GTPASE-ACTIVATING PROTEIN 1"/>
    <property type="match status" value="1"/>
</dbReference>
<dbReference type="Pfam" id="PF13516">
    <property type="entry name" value="LRR_6"/>
    <property type="match status" value="2"/>
</dbReference>
<dbReference type="Proteomes" id="UP000783686">
    <property type="component" value="Unassembled WGS sequence"/>
</dbReference>
<feature type="region of interest" description="Disordered" evidence="4">
    <location>
        <begin position="336"/>
        <end position="359"/>
    </location>
</feature>
<name>A0A811L4C1_9BILA</name>
<gene>
    <name evidence="5" type="ORF">BOKJ2_LOCUS9897</name>
</gene>
<accession>A0A811L4C1</accession>
<dbReference type="EMBL" id="CAJFCW020000005">
    <property type="protein sequence ID" value="CAG9117046.1"/>
    <property type="molecule type" value="Genomic_DNA"/>
</dbReference>
<sequence length="359" mass="38690">MQSGKPTLSINHLGMRLDTAESGKLISNMIDAVAKIDCLILSGNTLGVDASEVIAQSLSKQSTLKQAIFADMFTGRLKTEIPKTLKFLSDAMIKADVHLEELDLSDNAIGPMAMPGIEEFLSSSPCYSLKKLYFNNCGLGVAGITVANRLIQCKENAARAGKNFELKVFIAGRNRQENPGASAWANCFNTLGTLERVELAQNGIKKEGFVDLANGLQGCPNLRYLNLNDNTADVLGAKALANAIPSLQNLEHVDIGDCLLRRGAVDVVAALAENCYGLTTLDLSGSELTPRIADDIIEIIAGAEDLVQLRHVKMGLNCFGSEFDRLVEDTADMGIFDFGDPEDDDGELSEDDDDDLEEV</sequence>
<evidence type="ECO:0000313" key="5">
    <source>
        <dbReference type="EMBL" id="CAD5222945.1"/>
    </source>
</evidence>
<proteinExistence type="predicted"/>
<dbReference type="EMBL" id="CAJFDH010000005">
    <property type="protein sequence ID" value="CAD5222945.1"/>
    <property type="molecule type" value="Genomic_DNA"/>
</dbReference>
<evidence type="ECO:0008006" key="7">
    <source>
        <dbReference type="Google" id="ProtNLM"/>
    </source>
</evidence>
<dbReference type="GO" id="GO:0048471">
    <property type="term" value="C:perinuclear region of cytoplasm"/>
    <property type="evidence" value="ECO:0007669"/>
    <property type="project" value="TreeGrafter"/>
</dbReference>
<evidence type="ECO:0000256" key="1">
    <source>
        <dbReference type="ARBA" id="ARBA00022468"/>
    </source>
</evidence>
<evidence type="ECO:0000256" key="4">
    <source>
        <dbReference type="SAM" id="MobiDB-lite"/>
    </source>
</evidence>
<evidence type="ECO:0000313" key="6">
    <source>
        <dbReference type="Proteomes" id="UP000614601"/>
    </source>
</evidence>
<feature type="compositionally biased region" description="Acidic residues" evidence="4">
    <location>
        <begin position="339"/>
        <end position="359"/>
    </location>
</feature>
<dbReference type="AlphaFoldDB" id="A0A811L4C1"/>
<dbReference type="InterPro" id="IPR027038">
    <property type="entry name" value="RanGap"/>
</dbReference>
<keyword evidence="2" id="KW-0433">Leucine-rich repeat</keyword>
<evidence type="ECO:0000256" key="3">
    <source>
        <dbReference type="ARBA" id="ARBA00022737"/>
    </source>
</evidence>
<dbReference type="GO" id="GO:0005634">
    <property type="term" value="C:nucleus"/>
    <property type="evidence" value="ECO:0007669"/>
    <property type="project" value="TreeGrafter"/>
</dbReference>
<dbReference type="InterPro" id="IPR032675">
    <property type="entry name" value="LRR_dom_sf"/>
</dbReference>